<dbReference type="KEGG" id="apln:112905860"/>
<dbReference type="GeneID" id="112905860"/>
<keyword evidence="2" id="KW-1185">Reference proteome</keyword>
<protein>
    <submittedName>
        <fullName evidence="3">Uncharacterized protein LOC112905860</fullName>
    </submittedName>
</protein>
<accession>A0A7F5RG99</accession>
<organism evidence="2 3">
    <name type="scientific">Agrilus planipennis</name>
    <name type="common">Emerald ash borer</name>
    <name type="synonym">Agrilus marcopoli</name>
    <dbReference type="NCBI Taxonomy" id="224129"/>
    <lineage>
        <taxon>Eukaryota</taxon>
        <taxon>Metazoa</taxon>
        <taxon>Ecdysozoa</taxon>
        <taxon>Arthropoda</taxon>
        <taxon>Hexapoda</taxon>
        <taxon>Insecta</taxon>
        <taxon>Pterygota</taxon>
        <taxon>Neoptera</taxon>
        <taxon>Endopterygota</taxon>
        <taxon>Coleoptera</taxon>
        <taxon>Polyphaga</taxon>
        <taxon>Elateriformia</taxon>
        <taxon>Buprestoidea</taxon>
        <taxon>Buprestidae</taxon>
        <taxon>Agrilinae</taxon>
        <taxon>Agrilus</taxon>
    </lineage>
</organism>
<dbReference type="InParanoid" id="A0A7F5RG99"/>
<evidence type="ECO:0000313" key="2">
    <source>
        <dbReference type="Proteomes" id="UP000192223"/>
    </source>
</evidence>
<dbReference type="RefSeq" id="XP_025834895.1">
    <property type="nucleotide sequence ID" value="XM_025979110.1"/>
</dbReference>
<reference evidence="3" key="1">
    <citation type="submission" date="2025-08" db="UniProtKB">
        <authorList>
            <consortium name="RefSeq"/>
        </authorList>
    </citation>
    <scope>IDENTIFICATION</scope>
    <source>
        <tissue evidence="3">Entire body</tissue>
    </source>
</reference>
<feature type="chain" id="PRO_5028963912" evidence="1">
    <location>
        <begin position="21"/>
        <end position="199"/>
    </location>
</feature>
<proteinExistence type="predicted"/>
<gene>
    <name evidence="3" type="primary">LOC112905860</name>
</gene>
<feature type="signal peptide" evidence="1">
    <location>
        <begin position="1"/>
        <end position="20"/>
    </location>
</feature>
<name>A0A7F5RG99_AGRPL</name>
<sequence>MKVAIFMGFLVCLNLATTDAADMSERLLHFKGVVGSVDPFKLSDVSLVFSDDISVTLKSGSIGNFSRFELTQNDVVDGVINATLYYPSIDYSVDRLSVSSKKLGINYVVPFLRGSFLGIFEKVTHLFSHNPLKMETFLLSVEVSDLVVQGSAKVNGSVLNLKVGKEGVKPFNNLVAKYAEAGSKLLMDIFNDYLIINRL</sequence>
<dbReference type="AlphaFoldDB" id="A0A7F5RG99"/>
<keyword evidence="1" id="KW-0732">Signal</keyword>
<evidence type="ECO:0000313" key="3">
    <source>
        <dbReference type="RefSeq" id="XP_025834895.1"/>
    </source>
</evidence>
<dbReference type="Proteomes" id="UP000192223">
    <property type="component" value="Unplaced"/>
</dbReference>
<evidence type="ECO:0000256" key="1">
    <source>
        <dbReference type="SAM" id="SignalP"/>
    </source>
</evidence>